<evidence type="ECO:0008006" key="3">
    <source>
        <dbReference type="Google" id="ProtNLM"/>
    </source>
</evidence>
<dbReference type="PANTHER" id="PTHR35810:SF1">
    <property type="entry name" value="CYTOPLASMIC PROTEIN"/>
    <property type="match status" value="1"/>
</dbReference>
<protein>
    <recommendedName>
        <fullName evidence="3">Bro-N domain-containing protein</fullName>
    </recommendedName>
</protein>
<name>A0A348AHT6_9FIRM</name>
<dbReference type="AlphaFoldDB" id="A0A348AHT6"/>
<proteinExistence type="predicted"/>
<dbReference type="RefSeq" id="WP_126307469.1">
    <property type="nucleotide sequence ID" value="NZ_AP018449.1"/>
</dbReference>
<sequence length="74" mass="8479">MEHEDKIILYTTGSGKVTVSVRFEDENFWMTQKAIADLFETTTANINIHIKNILDDEELDSNSTIKVKKFSNKA</sequence>
<dbReference type="KEGG" id="mana:MAMMFC1_01293"/>
<keyword evidence="2" id="KW-1185">Reference proteome</keyword>
<reference evidence="1 2" key="1">
    <citation type="journal article" date="2018" name="Int. J. Syst. Evol. Microbiol.">
        <title>Methylomusa anaerophila gen. nov., sp. nov., an anaerobic methanol-utilizing bacterium isolated from a microbial fuel cell.</title>
        <authorList>
            <person name="Amano N."/>
            <person name="Yamamuro A."/>
            <person name="Miyahara M."/>
            <person name="Kouzuma A."/>
            <person name="Abe T."/>
            <person name="Watanabe K."/>
        </authorList>
    </citation>
    <scope>NUCLEOTIDE SEQUENCE [LARGE SCALE GENOMIC DNA]</scope>
    <source>
        <strain evidence="1 2">MMFC1</strain>
    </source>
</reference>
<evidence type="ECO:0000313" key="1">
    <source>
        <dbReference type="EMBL" id="BBB90634.1"/>
    </source>
</evidence>
<dbReference type="Proteomes" id="UP000276437">
    <property type="component" value="Chromosome"/>
</dbReference>
<evidence type="ECO:0000313" key="2">
    <source>
        <dbReference type="Proteomes" id="UP000276437"/>
    </source>
</evidence>
<dbReference type="EMBL" id="AP018449">
    <property type="protein sequence ID" value="BBB90634.1"/>
    <property type="molecule type" value="Genomic_DNA"/>
</dbReference>
<dbReference type="PANTHER" id="PTHR35810">
    <property type="entry name" value="CYTOPLASMIC PROTEIN-RELATED"/>
    <property type="match status" value="1"/>
</dbReference>
<gene>
    <name evidence="1" type="ORF">MAMMFC1_01293</name>
</gene>
<accession>A0A348AHT6</accession>
<dbReference type="OrthoDB" id="9802752at2"/>
<organism evidence="1 2">
    <name type="scientific">Methylomusa anaerophila</name>
    <dbReference type="NCBI Taxonomy" id="1930071"/>
    <lineage>
        <taxon>Bacteria</taxon>
        <taxon>Bacillati</taxon>
        <taxon>Bacillota</taxon>
        <taxon>Negativicutes</taxon>
        <taxon>Selenomonadales</taxon>
        <taxon>Sporomusaceae</taxon>
        <taxon>Methylomusa</taxon>
    </lineage>
</organism>